<dbReference type="Gene3D" id="2.10.25.10">
    <property type="entry name" value="Laminin"/>
    <property type="match status" value="1"/>
</dbReference>
<evidence type="ECO:0000259" key="6">
    <source>
        <dbReference type="PROSITE" id="PS50026"/>
    </source>
</evidence>
<dbReference type="AlphaFoldDB" id="A0A0C3NYA2"/>
<keyword evidence="4" id="KW-0812">Transmembrane</keyword>
<dbReference type="OrthoDB" id="18487at2759"/>
<gene>
    <name evidence="7" type="ORF">M404DRAFT_1004057</name>
</gene>
<keyword evidence="4" id="KW-1133">Transmembrane helix</keyword>
<dbReference type="HOGENOM" id="CLU_010013_0_0_1"/>
<dbReference type="PROSITE" id="PS50026">
    <property type="entry name" value="EGF_3"/>
    <property type="match status" value="1"/>
</dbReference>
<feature type="transmembrane region" description="Helical" evidence="4">
    <location>
        <begin position="651"/>
        <end position="674"/>
    </location>
</feature>
<evidence type="ECO:0000256" key="2">
    <source>
        <dbReference type="PROSITE-ProRule" id="PRU00076"/>
    </source>
</evidence>
<evidence type="ECO:0000256" key="3">
    <source>
        <dbReference type="SAM" id="MobiDB-lite"/>
    </source>
</evidence>
<dbReference type="CDD" id="cd00055">
    <property type="entry name" value="EGF_Lam"/>
    <property type="match status" value="1"/>
</dbReference>
<evidence type="ECO:0000256" key="4">
    <source>
        <dbReference type="SAM" id="Phobius"/>
    </source>
</evidence>
<dbReference type="InterPro" id="IPR000742">
    <property type="entry name" value="EGF"/>
</dbReference>
<dbReference type="PANTHER" id="PTHR15332:SF175">
    <property type="entry name" value="PROPROTEIN CONVERTASE SUBTILISIN_KEXIN TYPE 5-LIKE"/>
    <property type="match status" value="1"/>
</dbReference>
<dbReference type="STRING" id="870435.A0A0C3NYA2"/>
<dbReference type="Gene3D" id="2.10.220.10">
    <property type="entry name" value="Hormone Receptor, Insulin-like Growth Factor Receptor 1, Chain A, domain 2"/>
    <property type="match status" value="4"/>
</dbReference>
<dbReference type="CDD" id="cd00064">
    <property type="entry name" value="FU"/>
    <property type="match status" value="2"/>
</dbReference>
<feature type="region of interest" description="Disordered" evidence="3">
    <location>
        <begin position="789"/>
        <end position="809"/>
    </location>
</feature>
<dbReference type="SMART" id="SM00261">
    <property type="entry name" value="FU"/>
    <property type="match status" value="7"/>
</dbReference>
<dbReference type="InParanoid" id="A0A0C3NYA2"/>
<dbReference type="SUPFAM" id="SSF57184">
    <property type="entry name" value="Growth factor receptor domain"/>
    <property type="match status" value="3"/>
</dbReference>
<keyword evidence="2" id="KW-1015">Disulfide bond</keyword>
<dbReference type="EMBL" id="KN831998">
    <property type="protein sequence ID" value="KIO00134.1"/>
    <property type="molecule type" value="Genomic_DNA"/>
</dbReference>
<sequence>MLASILAASLAFGASVVAQSSTVLCVAGQCLQGYSNTTLGATLSASGISTDVLLLPGQYTSSTNPQLLNELLTSSSATLSPSPGFANSTANTSVTLPLTVQLQPGIATYPKALYSGEGSYISLSQNTSTSLSNTESLALSGNVWAEVTAGSSHVILWNSIPDVSQLPAGVSGSLSLVKVESSTCSPPCSGSGVCTASGTCSCPSGFSGSSCEQCASGHYGPSCLPCPSGCTSCDDGISGSGRCLSTTVTNPPSSCNCINGQCGSNGQCSCLPGWTSASNGTQCAACATGYFLDSSGNCEICQLGCSQCADGSGDCITCKSGYTQDANDRTKCDAASQTTSGGTTCPDGSYSNGTSCEPCATECQTCTGSTSNNCVICASGTYSLNGSCVQTNSVGVCQGSSLIANNNKHECDTCGPKCTSCQIPNFNVASTTNQAQCTGCLPGYVLYQGNCIESCPSGTFLSPTDNLTCTACSSSCSTCSGSASYCLTCANNMLASNGQCVSSCPSNAFSSSGACVACHPDCATCSGSAFNQCTSCNQTLPVLTNGRCLATCSQNQYFDATSSTCQSCDSSCSSCSGSGPSNCLACSSSSQVLRGGSCVAANCSSGTNIVPGLGACLSELVLVPSSTGGSAALPSISGLSSPVSTTTRQSLSWWEILLMTLGCAFIFMAFLWCWRRRARKKRAKATAAFASAKALDQKTNWRQRLLGLFRHSPNPPPPDNEEIALWKLRAAEEAHHDRELEKLIGAYEYSRAGSSRCPSPLPSLHDRKSHGACDYDSHRLSRESLYSQVTGMPRNGPEPRQPVKSNPLTSRFSTTTIASSVCKKPNVLRRELTPRKPPPTDAEAYATSVREATDEIGSYWVTPVNTGGSRNPFRQ</sequence>
<evidence type="ECO:0000313" key="7">
    <source>
        <dbReference type="EMBL" id="KIO00134.1"/>
    </source>
</evidence>
<comment type="caution">
    <text evidence="2">Lacks conserved residue(s) required for the propagation of feature annotation.</text>
</comment>
<dbReference type="InterPro" id="IPR006212">
    <property type="entry name" value="Furin_repeat"/>
</dbReference>
<proteinExistence type="predicted"/>
<reference evidence="8" key="2">
    <citation type="submission" date="2015-01" db="EMBL/GenBank/DDBJ databases">
        <title>Evolutionary Origins and Diversification of the Mycorrhizal Mutualists.</title>
        <authorList>
            <consortium name="DOE Joint Genome Institute"/>
            <consortium name="Mycorrhizal Genomics Consortium"/>
            <person name="Kohler A."/>
            <person name="Kuo A."/>
            <person name="Nagy L.G."/>
            <person name="Floudas D."/>
            <person name="Copeland A."/>
            <person name="Barry K.W."/>
            <person name="Cichocki N."/>
            <person name="Veneault-Fourrey C."/>
            <person name="LaButti K."/>
            <person name="Lindquist E.A."/>
            <person name="Lipzen A."/>
            <person name="Lundell T."/>
            <person name="Morin E."/>
            <person name="Murat C."/>
            <person name="Riley R."/>
            <person name="Ohm R."/>
            <person name="Sun H."/>
            <person name="Tunlid A."/>
            <person name="Henrissat B."/>
            <person name="Grigoriev I.V."/>
            <person name="Hibbett D.S."/>
            <person name="Martin F."/>
        </authorList>
    </citation>
    <scope>NUCLEOTIDE SEQUENCE [LARGE SCALE GENOMIC DNA]</scope>
    <source>
        <strain evidence="8">Marx 270</strain>
    </source>
</reference>
<feature type="domain" description="EGF-like" evidence="6">
    <location>
        <begin position="180"/>
        <end position="212"/>
    </location>
</feature>
<evidence type="ECO:0000256" key="5">
    <source>
        <dbReference type="SAM" id="SignalP"/>
    </source>
</evidence>
<feature type="disulfide bond" evidence="2">
    <location>
        <begin position="184"/>
        <end position="194"/>
    </location>
</feature>
<evidence type="ECO:0000313" key="8">
    <source>
        <dbReference type="Proteomes" id="UP000054217"/>
    </source>
</evidence>
<dbReference type="InterPro" id="IPR009030">
    <property type="entry name" value="Growth_fac_rcpt_cys_sf"/>
</dbReference>
<dbReference type="Proteomes" id="UP000054217">
    <property type="component" value="Unassembled WGS sequence"/>
</dbReference>
<keyword evidence="8" id="KW-1185">Reference proteome</keyword>
<dbReference type="SMART" id="SM00181">
    <property type="entry name" value="EGF"/>
    <property type="match status" value="6"/>
</dbReference>
<reference evidence="7 8" key="1">
    <citation type="submission" date="2014-04" db="EMBL/GenBank/DDBJ databases">
        <authorList>
            <consortium name="DOE Joint Genome Institute"/>
            <person name="Kuo A."/>
            <person name="Kohler A."/>
            <person name="Costa M.D."/>
            <person name="Nagy L.G."/>
            <person name="Floudas D."/>
            <person name="Copeland A."/>
            <person name="Barry K.W."/>
            <person name="Cichocki N."/>
            <person name="Veneault-Fourrey C."/>
            <person name="LaButti K."/>
            <person name="Lindquist E.A."/>
            <person name="Lipzen A."/>
            <person name="Lundell T."/>
            <person name="Morin E."/>
            <person name="Murat C."/>
            <person name="Sun H."/>
            <person name="Tunlid A."/>
            <person name="Henrissat B."/>
            <person name="Grigoriev I.V."/>
            <person name="Hibbett D.S."/>
            <person name="Martin F."/>
            <person name="Nordberg H.P."/>
            <person name="Cantor M.N."/>
            <person name="Hua S.X."/>
        </authorList>
    </citation>
    <scope>NUCLEOTIDE SEQUENCE [LARGE SCALE GENOMIC DNA]</scope>
    <source>
        <strain evidence="7 8">Marx 270</strain>
    </source>
</reference>
<feature type="disulfide bond" evidence="2">
    <location>
        <begin position="202"/>
        <end position="211"/>
    </location>
</feature>
<protein>
    <recommendedName>
        <fullName evidence="6">EGF-like domain-containing protein</fullName>
    </recommendedName>
</protein>
<keyword evidence="4" id="KW-0472">Membrane</keyword>
<dbReference type="InterPro" id="IPR002049">
    <property type="entry name" value="LE_dom"/>
</dbReference>
<evidence type="ECO:0000256" key="1">
    <source>
        <dbReference type="ARBA" id="ARBA00022536"/>
    </source>
</evidence>
<feature type="signal peptide" evidence="5">
    <location>
        <begin position="1"/>
        <end position="18"/>
    </location>
</feature>
<keyword evidence="5" id="KW-0732">Signal</keyword>
<dbReference type="PROSITE" id="PS01248">
    <property type="entry name" value="EGF_LAM_1"/>
    <property type="match status" value="1"/>
</dbReference>
<dbReference type="PANTHER" id="PTHR15332">
    <property type="entry name" value="PROPROTEIN CONVERTASE SUBTILISIN_KEXIN TYPE 5-LIKE"/>
    <property type="match status" value="1"/>
</dbReference>
<dbReference type="PROSITE" id="PS00022">
    <property type="entry name" value="EGF_1"/>
    <property type="match status" value="1"/>
</dbReference>
<keyword evidence="1 2" id="KW-0245">EGF-like domain</keyword>
<organism evidence="7 8">
    <name type="scientific">Pisolithus tinctorius Marx 270</name>
    <dbReference type="NCBI Taxonomy" id="870435"/>
    <lineage>
        <taxon>Eukaryota</taxon>
        <taxon>Fungi</taxon>
        <taxon>Dikarya</taxon>
        <taxon>Basidiomycota</taxon>
        <taxon>Agaricomycotina</taxon>
        <taxon>Agaricomycetes</taxon>
        <taxon>Agaricomycetidae</taxon>
        <taxon>Boletales</taxon>
        <taxon>Sclerodermatineae</taxon>
        <taxon>Pisolithaceae</taxon>
        <taxon>Pisolithus</taxon>
    </lineage>
</organism>
<feature type="chain" id="PRO_5002167650" description="EGF-like domain-containing protein" evidence="5">
    <location>
        <begin position="19"/>
        <end position="875"/>
    </location>
</feature>
<accession>A0A0C3NYA2</accession>
<name>A0A0C3NYA2_PISTI</name>